<evidence type="ECO:0000256" key="1">
    <source>
        <dbReference type="ARBA" id="ARBA00001966"/>
    </source>
</evidence>
<evidence type="ECO:0000259" key="14">
    <source>
        <dbReference type="Pfam" id="PF01507"/>
    </source>
</evidence>
<dbReference type="GO" id="GO:0051536">
    <property type="term" value="F:iron-sulfur cluster binding"/>
    <property type="evidence" value="ECO:0007669"/>
    <property type="project" value="UniProtKB-KW"/>
</dbReference>
<dbReference type="CDD" id="cd23945">
    <property type="entry name" value="PAPS_reductase"/>
    <property type="match status" value="1"/>
</dbReference>
<dbReference type="InterPro" id="IPR014729">
    <property type="entry name" value="Rossmann-like_a/b/a_fold"/>
</dbReference>
<accession>A0ABD8A7G4</accession>
<evidence type="ECO:0000313" key="15">
    <source>
        <dbReference type="EMBL" id="WOX55474.1"/>
    </source>
</evidence>
<sequence length="241" mass="27129">MARLPETEAKKFAEEFERATPKEVLHWAGEKFKGKIALASSFGLEDVVLIDLIAKSGADIRVFTIDTGRLHQETYTLMERIGEKYSIPVEIFFPDTAAVEAMVNEKGINLFYSSSEARVECCHVRKVEPLRRALAPLDAWVTGLRREQAPTRSGIAKVEIDHVNGGLVKVNPLADWTGDQILAYIKQNDVPYNPLLDQGYVSIGCAACTRPIRKGENPRKGRWWWEDDAKKECGLHLNFSK</sequence>
<dbReference type="InterPro" id="IPR004511">
    <property type="entry name" value="PAPS/APS_Rdtase"/>
</dbReference>
<dbReference type="PIRSF" id="PIRSF000857">
    <property type="entry name" value="PAPS_reductase"/>
    <property type="match status" value="1"/>
</dbReference>
<proteinExistence type="inferred from homology"/>
<evidence type="ECO:0000256" key="11">
    <source>
        <dbReference type="ARBA" id="ARBA00030894"/>
    </source>
</evidence>
<dbReference type="NCBIfam" id="NF002537">
    <property type="entry name" value="PRK02090.1"/>
    <property type="match status" value="1"/>
</dbReference>
<keyword evidence="6" id="KW-0411">Iron-sulfur</keyword>
<evidence type="ECO:0000256" key="8">
    <source>
        <dbReference type="ARBA" id="ARBA00024327"/>
    </source>
</evidence>
<evidence type="ECO:0000256" key="5">
    <source>
        <dbReference type="ARBA" id="ARBA00023004"/>
    </source>
</evidence>
<feature type="domain" description="Phosphoadenosine phosphosulphate reductase" evidence="14">
    <location>
        <begin position="36"/>
        <end position="211"/>
    </location>
</feature>
<dbReference type="GO" id="GO:0043866">
    <property type="term" value="F:adenylyl-sulfate reductase (thioredoxin) activity"/>
    <property type="evidence" value="ECO:0007669"/>
    <property type="project" value="UniProtKB-EC"/>
</dbReference>
<keyword evidence="2" id="KW-0963">Cytoplasm</keyword>
<dbReference type="EC" id="1.8.4.10" evidence="9"/>
<evidence type="ECO:0000256" key="9">
    <source>
        <dbReference type="ARBA" id="ARBA00024386"/>
    </source>
</evidence>
<dbReference type="Gene3D" id="3.40.50.620">
    <property type="entry name" value="HUPs"/>
    <property type="match status" value="1"/>
</dbReference>
<dbReference type="NCBIfam" id="TIGR02055">
    <property type="entry name" value="APS_reductase"/>
    <property type="match status" value="1"/>
</dbReference>
<protein>
    <recommendedName>
        <fullName evidence="10">Adenosine 5'-phosphosulfate reductase</fullName>
        <ecNumber evidence="9">1.8.4.10</ecNumber>
    </recommendedName>
    <alternativeName>
        <fullName evidence="12">5'-adenylylsulfate reductase</fullName>
    </alternativeName>
    <alternativeName>
        <fullName evidence="11">Thioredoxin-dependent 5'-adenylylsulfate reductase</fullName>
    </alternativeName>
</protein>
<comment type="cofactor">
    <cofactor evidence="1">
        <name>[4Fe-4S] cluster</name>
        <dbReference type="ChEBI" id="CHEBI:49883"/>
    </cofactor>
</comment>
<comment type="pathway">
    <text evidence="8">Sulfur metabolism; hydrogen sulfide biosynthesis; sulfite from sulfate.</text>
</comment>
<evidence type="ECO:0000256" key="10">
    <source>
        <dbReference type="ARBA" id="ARBA00029514"/>
    </source>
</evidence>
<reference evidence="15 16" key="1">
    <citation type="submission" date="2023-10" db="EMBL/GenBank/DDBJ databases">
        <title>The complete genome sequence of Methanoculleus palmolei DSM 4273.</title>
        <authorList>
            <person name="Lai S.-J."/>
            <person name="You Y.-T."/>
            <person name="Chen S.-C."/>
        </authorList>
    </citation>
    <scope>NUCLEOTIDE SEQUENCE [LARGE SCALE GENOMIC DNA]</scope>
    <source>
        <strain evidence="15 16">DSM 4273</strain>
    </source>
</reference>
<evidence type="ECO:0000256" key="3">
    <source>
        <dbReference type="ARBA" id="ARBA00022723"/>
    </source>
</evidence>
<dbReference type="Proteomes" id="UP001626603">
    <property type="component" value="Chromosome"/>
</dbReference>
<keyword evidence="3" id="KW-0479">Metal-binding</keyword>
<keyword evidence="4 15" id="KW-0560">Oxidoreductase</keyword>
<dbReference type="SUPFAM" id="SSF52402">
    <property type="entry name" value="Adenine nucleotide alpha hydrolases-like"/>
    <property type="match status" value="1"/>
</dbReference>
<dbReference type="EMBL" id="CP137641">
    <property type="protein sequence ID" value="WOX55474.1"/>
    <property type="molecule type" value="Genomic_DNA"/>
</dbReference>
<dbReference type="Pfam" id="PF01507">
    <property type="entry name" value="PAPS_reduct"/>
    <property type="match status" value="1"/>
</dbReference>
<dbReference type="AlphaFoldDB" id="A0ABD8A7G4"/>
<dbReference type="PANTHER" id="PTHR46482:SF9">
    <property type="entry name" value="5'-ADENYLYLSULFATE REDUCTASE 1, CHLOROPLASTIC"/>
    <property type="match status" value="1"/>
</dbReference>
<evidence type="ECO:0000313" key="16">
    <source>
        <dbReference type="Proteomes" id="UP001626603"/>
    </source>
</evidence>
<organism evidence="15 16">
    <name type="scientific">Methanoculleus palmolei</name>
    <dbReference type="NCBI Taxonomy" id="72612"/>
    <lineage>
        <taxon>Archaea</taxon>
        <taxon>Methanobacteriati</taxon>
        <taxon>Methanobacteriota</taxon>
        <taxon>Stenosarchaea group</taxon>
        <taxon>Methanomicrobia</taxon>
        <taxon>Methanomicrobiales</taxon>
        <taxon>Methanomicrobiaceae</taxon>
        <taxon>Methanoculleus</taxon>
    </lineage>
</organism>
<dbReference type="NCBIfam" id="TIGR00434">
    <property type="entry name" value="cysH"/>
    <property type="match status" value="1"/>
</dbReference>
<dbReference type="HAMAP" id="MF_00063">
    <property type="entry name" value="CysH"/>
    <property type="match status" value="1"/>
</dbReference>
<gene>
    <name evidence="15" type="ORF">R6Y95_08370</name>
</gene>
<dbReference type="InterPro" id="IPR011798">
    <property type="entry name" value="APS_reductase"/>
</dbReference>
<dbReference type="PANTHER" id="PTHR46482">
    <property type="entry name" value="5'-ADENYLYLSULFATE REDUCTASE 3, CHLOROPLASTIC"/>
    <property type="match status" value="1"/>
</dbReference>
<keyword evidence="5" id="KW-0408">Iron</keyword>
<evidence type="ECO:0000256" key="7">
    <source>
        <dbReference type="ARBA" id="ARBA00024298"/>
    </source>
</evidence>
<name>A0ABD8A7G4_9EURY</name>
<keyword evidence="16" id="KW-1185">Reference proteome</keyword>
<evidence type="ECO:0000256" key="4">
    <source>
        <dbReference type="ARBA" id="ARBA00023002"/>
    </source>
</evidence>
<comment type="function">
    <text evidence="7">Catalyzes the formation of sulfite from adenosine 5'-phosphosulfate (APS) using thioredoxin as an electron donor.</text>
</comment>
<dbReference type="InterPro" id="IPR002500">
    <property type="entry name" value="PAPS_reduct_dom"/>
</dbReference>
<dbReference type="GO" id="GO:0046872">
    <property type="term" value="F:metal ion binding"/>
    <property type="evidence" value="ECO:0007669"/>
    <property type="project" value="UniProtKB-KW"/>
</dbReference>
<comment type="catalytic activity">
    <reaction evidence="13">
        <text>[thioredoxin]-disulfide + sulfite + AMP + 2 H(+) = adenosine 5'-phosphosulfate + [thioredoxin]-dithiol</text>
        <dbReference type="Rhea" id="RHEA:21976"/>
        <dbReference type="Rhea" id="RHEA-COMP:10698"/>
        <dbReference type="Rhea" id="RHEA-COMP:10700"/>
        <dbReference type="ChEBI" id="CHEBI:15378"/>
        <dbReference type="ChEBI" id="CHEBI:17359"/>
        <dbReference type="ChEBI" id="CHEBI:29950"/>
        <dbReference type="ChEBI" id="CHEBI:50058"/>
        <dbReference type="ChEBI" id="CHEBI:58243"/>
        <dbReference type="ChEBI" id="CHEBI:456215"/>
        <dbReference type="EC" id="1.8.4.10"/>
    </reaction>
</comment>
<evidence type="ECO:0000256" key="12">
    <source>
        <dbReference type="ARBA" id="ARBA00032041"/>
    </source>
</evidence>
<evidence type="ECO:0000256" key="2">
    <source>
        <dbReference type="ARBA" id="ARBA00022490"/>
    </source>
</evidence>
<evidence type="ECO:0000256" key="6">
    <source>
        <dbReference type="ARBA" id="ARBA00023014"/>
    </source>
</evidence>
<evidence type="ECO:0000256" key="13">
    <source>
        <dbReference type="ARBA" id="ARBA00048441"/>
    </source>
</evidence>